<dbReference type="RefSeq" id="WP_272141790.1">
    <property type="nucleotide sequence ID" value="NZ_JAQNDM010000002.1"/>
</dbReference>
<dbReference type="Pfam" id="PF11617">
    <property type="entry name" value="Cu-binding_MopE"/>
    <property type="match status" value="3"/>
</dbReference>
<proteinExistence type="predicted"/>
<accession>A0ABT5DG90</accession>
<evidence type="ECO:0000313" key="3">
    <source>
        <dbReference type="Proteomes" id="UP001221838"/>
    </source>
</evidence>
<gene>
    <name evidence="2" type="ORF">POL68_25235</name>
</gene>
<sequence length="551" mass="58439">MDGDGYVAVAGRYDIFCGDPLPRGYATKVGDCDDQDSSRNPGAPEVCDDQDNDCDGSVDEGIGTRWYLDRDRDGFGDPIARPITSCRQPSTPEGSNYVENATDCMDQNPQIYPRENFAETRCDGVDEDCDGSVDDGFAWKGAACSDPCPGGVFVCNATRDGLACEGSPQPVGAYYPDLDRDGAGSDSAASVALCPNEPVPPTYSQNQGDCDDQDPHNYRGKTEICDARDNDCDTARDEGFVCEGKGWRELNDSALTGRAWKTVALAQNGWVWLAGAGGSLAVRKFPSLSFSNLNEQCGTTPWNAAWARSDGAVFLVGDGGWIAWHDGSSCRGYMTVESQSPLTGITGRSAGGTTRLYAVNSAGMLYTWTTSSLATRMFDVDVSVLASVHALDNATRMLAVGGTNELDPLKVDPFIADYPGTGGAEQVSVHGVSGVSSPYGGSLRAVWMVSPDMAYAVGDKGLVLKWNGAKAWSRLSPPADNSSAPFSSVVAPDASSVYVTDTAGRIRHLKPSGWVSTPLYSSARPFRDIASIAVGDIWAVGDNGLVVHFPE</sequence>
<evidence type="ECO:0000313" key="2">
    <source>
        <dbReference type="EMBL" id="MDC0711798.1"/>
    </source>
</evidence>
<organism evidence="2 3">
    <name type="scientific">Stigmatella ashevillensis</name>
    <dbReference type="NCBI Taxonomy" id="2995309"/>
    <lineage>
        <taxon>Bacteria</taxon>
        <taxon>Pseudomonadati</taxon>
        <taxon>Myxococcota</taxon>
        <taxon>Myxococcia</taxon>
        <taxon>Myxococcales</taxon>
        <taxon>Cystobacterineae</taxon>
        <taxon>Archangiaceae</taxon>
        <taxon>Stigmatella</taxon>
    </lineage>
</organism>
<reference evidence="2 3" key="1">
    <citation type="submission" date="2022-11" db="EMBL/GenBank/DDBJ databases">
        <title>Minimal conservation of predation-associated metabolite biosynthetic gene clusters underscores biosynthetic potential of Myxococcota including descriptions for ten novel species: Archangium lansinium sp. nov., Myxococcus landrumus sp. nov., Nannocystis bai.</title>
        <authorList>
            <person name="Ahearne A."/>
            <person name="Stevens C."/>
            <person name="Dowd S."/>
        </authorList>
    </citation>
    <scope>NUCLEOTIDE SEQUENCE [LARGE SCALE GENOMIC DNA]</scope>
    <source>
        <strain evidence="2 3">NCWAL01</strain>
    </source>
</reference>
<evidence type="ECO:0000256" key="1">
    <source>
        <dbReference type="SAM" id="MobiDB-lite"/>
    </source>
</evidence>
<comment type="caution">
    <text evidence="2">The sequence shown here is derived from an EMBL/GenBank/DDBJ whole genome shotgun (WGS) entry which is preliminary data.</text>
</comment>
<protein>
    <submittedName>
        <fullName evidence="2">MopE-related protein</fullName>
    </submittedName>
</protein>
<keyword evidence="3" id="KW-1185">Reference proteome</keyword>
<name>A0ABT5DG90_9BACT</name>
<dbReference type="InterPro" id="IPR021655">
    <property type="entry name" value="Put_metal-bd"/>
</dbReference>
<dbReference type="Proteomes" id="UP001221838">
    <property type="component" value="Unassembled WGS sequence"/>
</dbReference>
<dbReference type="EMBL" id="JAQNDM010000002">
    <property type="protein sequence ID" value="MDC0711798.1"/>
    <property type="molecule type" value="Genomic_DNA"/>
</dbReference>
<feature type="region of interest" description="Disordered" evidence="1">
    <location>
        <begin position="31"/>
        <end position="52"/>
    </location>
</feature>